<dbReference type="Proteomes" id="UP000240708">
    <property type="component" value="Unassembled WGS sequence"/>
</dbReference>
<dbReference type="Gene3D" id="2.40.50.1020">
    <property type="entry name" value="LytTr DNA-binding domain"/>
    <property type="match status" value="1"/>
</dbReference>
<evidence type="ECO:0000256" key="1">
    <source>
        <dbReference type="SAM" id="Phobius"/>
    </source>
</evidence>
<comment type="caution">
    <text evidence="3">The sequence shown here is derived from an EMBL/GenBank/DDBJ whole genome shotgun (WGS) entry which is preliminary data.</text>
</comment>
<reference evidence="3 4" key="1">
    <citation type="submission" date="2018-03" db="EMBL/GenBank/DDBJ databases">
        <title>Genomic Encyclopedia of Archaeal and Bacterial Type Strains, Phase II (KMG-II): from individual species to whole genera.</title>
        <authorList>
            <person name="Goeker M."/>
        </authorList>
    </citation>
    <scope>NUCLEOTIDE SEQUENCE [LARGE SCALE GENOMIC DNA]</scope>
    <source>
        <strain evidence="3 4">DSM 28057</strain>
    </source>
</reference>
<evidence type="ECO:0000313" key="4">
    <source>
        <dbReference type="Proteomes" id="UP000240708"/>
    </source>
</evidence>
<evidence type="ECO:0000259" key="2">
    <source>
        <dbReference type="PROSITE" id="PS50930"/>
    </source>
</evidence>
<organism evidence="3 4">
    <name type="scientific">Cecembia rubra</name>
    <dbReference type="NCBI Taxonomy" id="1485585"/>
    <lineage>
        <taxon>Bacteria</taxon>
        <taxon>Pseudomonadati</taxon>
        <taxon>Bacteroidota</taxon>
        <taxon>Cytophagia</taxon>
        <taxon>Cytophagales</taxon>
        <taxon>Cyclobacteriaceae</taxon>
        <taxon>Cecembia</taxon>
    </lineage>
</organism>
<dbReference type="InterPro" id="IPR046947">
    <property type="entry name" value="LytR-like"/>
</dbReference>
<dbReference type="GO" id="GO:0000156">
    <property type="term" value="F:phosphorelay response regulator activity"/>
    <property type="evidence" value="ECO:0007669"/>
    <property type="project" value="InterPro"/>
</dbReference>
<dbReference type="SMART" id="SM00850">
    <property type="entry name" value="LytTR"/>
    <property type="match status" value="1"/>
</dbReference>
<dbReference type="AlphaFoldDB" id="A0A2P8E284"/>
<dbReference type="GO" id="GO:0003677">
    <property type="term" value="F:DNA binding"/>
    <property type="evidence" value="ECO:0007669"/>
    <property type="project" value="InterPro"/>
</dbReference>
<gene>
    <name evidence="3" type="ORF">CLV48_107235</name>
</gene>
<dbReference type="RefSeq" id="WP_245889564.1">
    <property type="nucleotide sequence ID" value="NZ_PYGF01000007.1"/>
</dbReference>
<sequence length="287" mass="33061">MAGFLNQPYPCEMPSFGRSFQLGLFIGFFIFLFLLVFQPFGLEQIPKSQRPWLILGYGLITFFSVLIFQQGIQKLFPGFFQEKYWTTGREIVENLSILILIGIGNYFYTIYIGGADWSLSRFLFLLGATFAVGVFPIIGLVFLNYTKRLKENLKVAYELESSLSLKHEKPTGYQSMVTIPSQYRQEDLQLHLDDLLWICSADNYVEVYFKQKGQLKKTLVRNNLAALEEELSTMGLLRTHRSFIANLKLVSHIEGNAQGYQLIFEGLKEVVPVSRKYAPQIRNWLNS</sequence>
<name>A0A2P8E284_9BACT</name>
<dbReference type="InterPro" id="IPR007492">
    <property type="entry name" value="LytTR_DNA-bd_dom"/>
</dbReference>
<protein>
    <submittedName>
        <fullName evidence="3">LytTR family transcriptional regulator</fullName>
    </submittedName>
</protein>
<feature type="transmembrane region" description="Helical" evidence="1">
    <location>
        <begin position="20"/>
        <end position="40"/>
    </location>
</feature>
<feature type="transmembrane region" description="Helical" evidence="1">
    <location>
        <begin position="91"/>
        <end position="111"/>
    </location>
</feature>
<keyword evidence="4" id="KW-1185">Reference proteome</keyword>
<accession>A0A2P8E284</accession>
<keyword evidence="1" id="KW-0812">Transmembrane</keyword>
<feature type="transmembrane region" description="Helical" evidence="1">
    <location>
        <begin position="52"/>
        <end position="71"/>
    </location>
</feature>
<keyword evidence="1" id="KW-0472">Membrane</keyword>
<keyword evidence="1" id="KW-1133">Transmembrane helix</keyword>
<dbReference type="EMBL" id="PYGF01000007">
    <property type="protein sequence ID" value="PSL03517.1"/>
    <property type="molecule type" value="Genomic_DNA"/>
</dbReference>
<dbReference type="PROSITE" id="PS50930">
    <property type="entry name" value="HTH_LYTTR"/>
    <property type="match status" value="1"/>
</dbReference>
<dbReference type="PANTHER" id="PTHR37299">
    <property type="entry name" value="TRANSCRIPTIONAL REGULATOR-RELATED"/>
    <property type="match status" value="1"/>
</dbReference>
<proteinExistence type="predicted"/>
<dbReference type="Pfam" id="PF04397">
    <property type="entry name" value="LytTR"/>
    <property type="match status" value="1"/>
</dbReference>
<feature type="domain" description="HTH LytTR-type" evidence="2">
    <location>
        <begin position="179"/>
        <end position="287"/>
    </location>
</feature>
<feature type="transmembrane region" description="Helical" evidence="1">
    <location>
        <begin position="123"/>
        <end position="145"/>
    </location>
</feature>
<evidence type="ECO:0000313" key="3">
    <source>
        <dbReference type="EMBL" id="PSL03517.1"/>
    </source>
</evidence>
<dbReference type="PANTHER" id="PTHR37299:SF1">
    <property type="entry name" value="STAGE 0 SPORULATION PROTEIN A HOMOLOG"/>
    <property type="match status" value="1"/>
</dbReference>